<organism evidence="1 2">
    <name type="scientific">Hemibagrus guttatus</name>
    <dbReference type="NCBI Taxonomy" id="175788"/>
    <lineage>
        <taxon>Eukaryota</taxon>
        <taxon>Metazoa</taxon>
        <taxon>Chordata</taxon>
        <taxon>Craniata</taxon>
        <taxon>Vertebrata</taxon>
        <taxon>Euteleostomi</taxon>
        <taxon>Actinopterygii</taxon>
        <taxon>Neopterygii</taxon>
        <taxon>Teleostei</taxon>
        <taxon>Ostariophysi</taxon>
        <taxon>Siluriformes</taxon>
        <taxon>Bagridae</taxon>
        <taxon>Hemibagrus</taxon>
    </lineage>
</organism>
<gene>
    <name evidence="1" type="ORF">QTP70_027723</name>
</gene>
<comment type="caution">
    <text evidence="1">The sequence shown here is derived from an EMBL/GenBank/DDBJ whole genome shotgun (WGS) entry which is preliminary data.</text>
</comment>
<accession>A0AAE0QNZ3</accession>
<dbReference type="EMBL" id="JAUCMX010000013">
    <property type="protein sequence ID" value="KAK3526461.1"/>
    <property type="molecule type" value="Genomic_DNA"/>
</dbReference>
<reference evidence="1" key="1">
    <citation type="submission" date="2023-06" db="EMBL/GenBank/DDBJ databases">
        <title>Male Hemibagrus guttatus genome.</title>
        <authorList>
            <person name="Bian C."/>
        </authorList>
    </citation>
    <scope>NUCLEOTIDE SEQUENCE</scope>
    <source>
        <strain evidence="1">Male_cb2023</strain>
        <tissue evidence="1">Muscle</tissue>
    </source>
</reference>
<proteinExistence type="predicted"/>
<protein>
    <submittedName>
        <fullName evidence="1">Uncharacterized protein</fullName>
    </submittedName>
</protein>
<dbReference type="AlphaFoldDB" id="A0AAE0QNZ3"/>
<evidence type="ECO:0000313" key="1">
    <source>
        <dbReference type="EMBL" id="KAK3526461.1"/>
    </source>
</evidence>
<evidence type="ECO:0000313" key="2">
    <source>
        <dbReference type="Proteomes" id="UP001274896"/>
    </source>
</evidence>
<dbReference type="Proteomes" id="UP001274896">
    <property type="component" value="Unassembled WGS sequence"/>
</dbReference>
<keyword evidence="2" id="KW-1185">Reference proteome</keyword>
<sequence length="289" mass="32433">MAGLLVEAHRLLHTWQDESSLETESRVNSVCSISLIAEMAEFEAIVEGFEEAIESVEGGIEELPEEAQEIIRSEIVEAQAAIEELSVTESNLKKFLLTLKDCVFTVAKFTAQNIAIGAILWGVNVTLNKLFPQGHTGQSETHKRMSNVIKALSDVINTEANINQKALDWMKVHKDDTITLDEIEVPMEAILSKHLTPIVEASEQTNAIAESLQEKVDGKIQFKCPTAYNMKKFMEITEVFIKAFNDLITFMKEKEEKVKELQTFPVKDGDLKDLTAKLYVAMALPMWDD</sequence>
<name>A0AAE0QNZ3_9TELE</name>